<feature type="domain" description="N-acetyltransferase" evidence="3">
    <location>
        <begin position="191"/>
        <end position="342"/>
    </location>
</feature>
<evidence type="ECO:0000259" key="3">
    <source>
        <dbReference type="PROSITE" id="PS51186"/>
    </source>
</evidence>
<evidence type="ECO:0000256" key="2">
    <source>
        <dbReference type="ARBA" id="ARBA00023315"/>
    </source>
</evidence>
<dbReference type="PANTHER" id="PTHR43877">
    <property type="entry name" value="AMINOALKYLPHOSPHONATE N-ACETYLTRANSFERASE-RELATED-RELATED"/>
    <property type="match status" value="1"/>
</dbReference>
<dbReference type="InterPro" id="IPR050832">
    <property type="entry name" value="Bact_Acetyltransf"/>
</dbReference>
<organism evidence="4 5">
    <name type="scientific">Pendulispora brunnea</name>
    <dbReference type="NCBI Taxonomy" id="2905690"/>
    <lineage>
        <taxon>Bacteria</taxon>
        <taxon>Pseudomonadati</taxon>
        <taxon>Myxococcota</taxon>
        <taxon>Myxococcia</taxon>
        <taxon>Myxococcales</taxon>
        <taxon>Sorangiineae</taxon>
        <taxon>Pendulisporaceae</taxon>
        <taxon>Pendulispora</taxon>
    </lineage>
</organism>
<dbReference type="EC" id="2.3.1.-" evidence="4"/>
<protein>
    <submittedName>
        <fullName evidence="4">GNAT family N-acetyltransferase</fullName>
        <ecNumber evidence="4">2.3.1.-</ecNumber>
    </submittedName>
</protein>
<dbReference type="Gene3D" id="3.40.630.30">
    <property type="match status" value="2"/>
</dbReference>
<dbReference type="CDD" id="cd04301">
    <property type="entry name" value="NAT_SF"/>
    <property type="match status" value="2"/>
</dbReference>
<dbReference type="EMBL" id="CP089982">
    <property type="protein sequence ID" value="WXA94641.1"/>
    <property type="molecule type" value="Genomic_DNA"/>
</dbReference>
<dbReference type="PROSITE" id="PS51186">
    <property type="entry name" value="GNAT"/>
    <property type="match status" value="2"/>
</dbReference>
<reference evidence="4 5" key="1">
    <citation type="submission" date="2021-12" db="EMBL/GenBank/DDBJ databases">
        <title>Discovery of the Pendulisporaceae a myxobacterial family with distinct sporulation behavior and unique specialized metabolism.</title>
        <authorList>
            <person name="Garcia R."/>
            <person name="Popoff A."/>
            <person name="Bader C.D."/>
            <person name="Loehr J."/>
            <person name="Walesch S."/>
            <person name="Walt C."/>
            <person name="Boldt J."/>
            <person name="Bunk B."/>
            <person name="Haeckl F.J.F.P.J."/>
            <person name="Gunesch A.P."/>
            <person name="Birkelbach J."/>
            <person name="Nuebel U."/>
            <person name="Pietschmann T."/>
            <person name="Bach T."/>
            <person name="Mueller R."/>
        </authorList>
    </citation>
    <scope>NUCLEOTIDE SEQUENCE [LARGE SCALE GENOMIC DNA]</scope>
    <source>
        <strain evidence="4 5">MSr12523</strain>
    </source>
</reference>
<proteinExistence type="predicted"/>
<dbReference type="Pfam" id="PF13420">
    <property type="entry name" value="Acetyltransf_4"/>
    <property type="match status" value="1"/>
</dbReference>
<keyword evidence="5" id="KW-1185">Reference proteome</keyword>
<sequence>MIIERATSDDVPAVLALANWAAVNTPANFATEPESLSDWAASFAQSHEKYPWLVARDAERILGFAKASMHRARGAYQWTAEVSVYIHPDVHRRGIGRALYDALIPCLRAQGYVTLLAGITPPNPASERLHEAVGFTRCGTYHRAGWKFERWHDVGYWDMHLQPIHHPPEPIRPVGEVWPKLQRFRTERTGLSVRRADLTSDEAAALICALNHELASMYSEPGANHFHLDPAQVTGDRGAYVIAYLEDEPAGCGAVRAYDDGTAELKRMFVVPRWRGLGISTRILRTLEEHAASLGVKRVLLETGTRQTEAIALYERAGYSRIPLFGEYVHSPLTSICMGKSL</sequence>
<dbReference type="Pfam" id="PF00583">
    <property type="entry name" value="Acetyltransf_1"/>
    <property type="match status" value="1"/>
</dbReference>
<dbReference type="PANTHER" id="PTHR43877:SF2">
    <property type="entry name" value="AMINOALKYLPHOSPHONATE N-ACETYLTRANSFERASE-RELATED"/>
    <property type="match status" value="1"/>
</dbReference>
<dbReference type="Proteomes" id="UP001379533">
    <property type="component" value="Chromosome"/>
</dbReference>
<dbReference type="RefSeq" id="WP_394845252.1">
    <property type="nucleotide sequence ID" value="NZ_CP089982.1"/>
</dbReference>
<keyword evidence="1 4" id="KW-0808">Transferase</keyword>
<evidence type="ECO:0000313" key="5">
    <source>
        <dbReference type="Proteomes" id="UP001379533"/>
    </source>
</evidence>
<dbReference type="SUPFAM" id="SSF55729">
    <property type="entry name" value="Acyl-CoA N-acyltransferases (Nat)"/>
    <property type="match status" value="2"/>
</dbReference>
<accession>A0ABZ2KE41</accession>
<keyword evidence="2 4" id="KW-0012">Acyltransferase</keyword>
<gene>
    <name evidence="4" type="ORF">LZC95_50520</name>
</gene>
<evidence type="ECO:0000256" key="1">
    <source>
        <dbReference type="ARBA" id="ARBA00022679"/>
    </source>
</evidence>
<dbReference type="InterPro" id="IPR016181">
    <property type="entry name" value="Acyl_CoA_acyltransferase"/>
</dbReference>
<dbReference type="GO" id="GO:0016746">
    <property type="term" value="F:acyltransferase activity"/>
    <property type="evidence" value="ECO:0007669"/>
    <property type="project" value="UniProtKB-KW"/>
</dbReference>
<evidence type="ECO:0000313" key="4">
    <source>
        <dbReference type="EMBL" id="WXA94641.1"/>
    </source>
</evidence>
<dbReference type="InterPro" id="IPR000182">
    <property type="entry name" value="GNAT_dom"/>
</dbReference>
<name>A0ABZ2KE41_9BACT</name>
<feature type="domain" description="N-acetyltransferase" evidence="3">
    <location>
        <begin position="1"/>
        <end position="163"/>
    </location>
</feature>